<dbReference type="Proteomes" id="UP001528673">
    <property type="component" value="Unassembled WGS sequence"/>
</dbReference>
<evidence type="ECO:0000256" key="10">
    <source>
        <dbReference type="ARBA" id="ARBA00022679"/>
    </source>
</evidence>
<dbReference type="PANTHER" id="PTHR46382">
    <property type="entry name" value="PHOSPHATIDATE CYTIDYLYLTRANSFERASE"/>
    <property type="match status" value="1"/>
</dbReference>
<evidence type="ECO:0000256" key="23">
    <source>
        <dbReference type="ARBA" id="ARBA00033406"/>
    </source>
</evidence>
<evidence type="ECO:0000256" key="16">
    <source>
        <dbReference type="ARBA" id="ARBA00023209"/>
    </source>
</evidence>
<keyword evidence="8" id="KW-1003">Cell membrane</keyword>
<keyword evidence="13 24" id="KW-1133">Transmembrane helix</keyword>
<comment type="similarity">
    <text evidence="5">Belongs to the CDS family.</text>
</comment>
<comment type="pathway">
    <text evidence="3">Phospholipid metabolism; CDP-diacylglycerol biosynthesis; CDP-diacylglycerol from sn-glycerol 3-phosphate: step 3/3.</text>
</comment>
<comment type="subcellular location">
    <subcellularLocation>
        <location evidence="2">Cell membrane</location>
        <topology evidence="2">Multi-pass membrane protein</topology>
    </subcellularLocation>
</comment>
<evidence type="ECO:0000256" key="12">
    <source>
        <dbReference type="ARBA" id="ARBA00022695"/>
    </source>
</evidence>
<comment type="caution">
    <text evidence="25">The sequence shown here is derived from an EMBL/GenBank/DDBJ whole genome shotgun (WGS) entry which is preliminary data.</text>
</comment>
<keyword evidence="12 25" id="KW-0548">Nucleotidyltransferase</keyword>
<dbReference type="PANTHER" id="PTHR46382:SF1">
    <property type="entry name" value="PHOSPHATIDATE CYTIDYLYLTRANSFERASE"/>
    <property type="match status" value="1"/>
</dbReference>
<keyword evidence="11 24" id="KW-0812">Transmembrane</keyword>
<evidence type="ECO:0000256" key="1">
    <source>
        <dbReference type="ARBA" id="ARBA00001698"/>
    </source>
</evidence>
<evidence type="ECO:0000256" key="18">
    <source>
        <dbReference type="ARBA" id="ARBA00029893"/>
    </source>
</evidence>
<feature type="transmembrane region" description="Helical" evidence="24">
    <location>
        <begin position="6"/>
        <end position="24"/>
    </location>
</feature>
<gene>
    <name evidence="25" type="ORF">PSQ40_20040</name>
</gene>
<evidence type="ECO:0000256" key="4">
    <source>
        <dbReference type="ARBA" id="ARBA00005189"/>
    </source>
</evidence>
<evidence type="ECO:0000256" key="13">
    <source>
        <dbReference type="ARBA" id="ARBA00022989"/>
    </source>
</evidence>
<reference evidence="25 26" key="1">
    <citation type="submission" date="2023-02" db="EMBL/GenBank/DDBJ databases">
        <title>Bacterial whole genomic sequence of Curvibacter sp. HBC61.</title>
        <authorList>
            <person name="Le V."/>
            <person name="Ko S.-R."/>
            <person name="Ahn C.-Y."/>
            <person name="Oh H.-M."/>
        </authorList>
    </citation>
    <scope>NUCLEOTIDE SEQUENCE [LARGE SCALE GENOMIC DNA]</scope>
    <source>
        <strain evidence="25 26">HBC61</strain>
    </source>
</reference>
<evidence type="ECO:0000313" key="25">
    <source>
        <dbReference type="EMBL" id="MDD0840877.1"/>
    </source>
</evidence>
<evidence type="ECO:0000256" key="21">
    <source>
        <dbReference type="ARBA" id="ARBA00032396"/>
    </source>
</evidence>
<accession>A0ABT5N6W6</accession>
<evidence type="ECO:0000256" key="6">
    <source>
        <dbReference type="ARBA" id="ARBA00012487"/>
    </source>
</evidence>
<name>A0ABT5N6W6_9BURK</name>
<evidence type="ECO:0000256" key="24">
    <source>
        <dbReference type="SAM" id="Phobius"/>
    </source>
</evidence>
<evidence type="ECO:0000256" key="22">
    <source>
        <dbReference type="ARBA" id="ARBA00032743"/>
    </source>
</evidence>
<keyword evidence="26" id="KW-1185">Reference proteome</keyword>
<comment type="pathway">
    <text evidence="4">Lipid metabolism.</text>
</comment>
<keyword evidence="14" id="KW-0443">Lipid metabolism</keyword>
<evidence type="ECO:0000256" key="2">
    <source>
        <dbReference type="ARBA" id="ARBA00004651"/>
    </source>
</evidence>
<keyword evidence="17" id="KW-1208">Phospholipid metabolism</keyword>
<keyword evidence="10 25" id="KW-0808">Transferase</keyword>
<evidence type="ECO:0000256" key="20">
    <source>
        <dbReference type="ARBA" id="ARBA00032253"/>
    </source>
</evidence>
<evidence type="ECO:0000256" key="7">
    <source>
        <dbReference type="ARBA" id="ARBA00019373"/>
    </source>
</evidence>
<dbReference type="EC" id="2.7.7.41" evidence="6"/>
<comment type="catalytic activity">
    <reaction evidence="1">
        <text>a 1,2-diacyl-sn-glycero-3-phosphate + CTP + H(+) = a CDP-1,2-diacyl-sn-glycerol + diphosphate</text>
        <dbReference type="Rhea" id="RHEA:16229"/>
        <dbReference type="ChEBI" id="CHEBI:15378"/>
        <dbReference type="ChEBI" id="CHEBI:33019"/>
        <dbReference type="ChEBI" id="CHEBI:37563"/>
        <dbReference type="ChEBI" id="CHEBI:58332"/>
        <dbReference type="ChEBI" id="CHEBI:58608"/>
        <dbReference type="EC" id="2.7.7.41"/>
    </reaction>
</comment>
<keyword evidence="15 24" id="KW-0472">Membrane</keyword>
<evidence type="ECO:0000256" key="17">
    <source>
        <dbReference type="ARBA" id="ARBA00023264"/>
    </source>
</evidence>
<keyword evidence="9" id="KW-0444">Lipid biosynthesis</keyword>
<evidence type="ECO:0000256" key="11">
    <source>
        <dbReference type="ARBA" id="ARBA00022692"/>
    </source>
</evidence>
<feature type="transmembrane region" description="Helical" evidence="24">
    <location>
        <begin position="59"/>
        <end position="75"/>
    </location>
</feature>
<evidence type="ECO:0000313" key="26">
    <source>
        <dbReference type="Proteomes" id="UP001528673"/>
    </source>
</evidence>
<feature type="transmembrane region" description="Helical" evidence="24">
    <location>
        <begin position="87"/>
        <end position="106"/>
    </location>
</feature>
<evidence type="ECO:0000256" key="19">
    <source>
        <dbReference type="ARBA" id="ARBA00031825"/>
    </source>
</evidence>
<evidence type="ECO:0000256" key="8">
    <source>
        <dbReference type="ARBA" id="ARBA00022475"/>
    </source>
</evidence>
<proteinExistence type="inferred from homology"/>
<dbReference type="RefSeq" id="WP_273953740.1">
    <property type="nucleotide sequence ID" value="NZ_JAQSIP010000013.1"/>
</dbReference>
<dbReference type="EMBL" id="JAQSIP010000013">
    <property type="protein sequence ID" value="MDD0840877.1"/>
    <property type="molecule type" value="Genomic_DNA"/>
</dbReference>
<dbReference type="GO" id="GO:0004605">
    <property type="term" value="F:phosphatidate cytidylyltransferase activity"/>
    <property type="evidence" value="ECO:0007669"/>
    <property type="project" value="UniProtKB-EC"/>
</dbReference>
<feature type="transmembrane region" description="Helical" evidence="24">
    <location>
        <begin position="174"/>
        <end position="194"/>
    </location>
</feature>
<evidence type="ECO:0000256" key="14">
    <source>
        <dbReference type="ARBA" id="ARBA00023098"/>
    </source>
</evidence>
<organism evidence="25 26">
    <name type="scientific">Curvibacter cyanobacteriorum</name>
    <dbReference type="NCBI Taxonomy" id="3026422"/>
    <lineage>
        <taxon>Bacteria</taxon>
        <taxon>Pseudomonadati</taxon>
        <taxon>Pseudomonadota</taxon>
        <taxon>Betaproteobacteria</taxon>
        <taxon>Burkholderiales</taxon>
        <taxon>Comamonadaceae</taxon>
        <taxon>Curvibacter</taxon>
    </lineage>
</organism>
<evidence type="ECO:0000256" key="9">
    <source>
        <dbReference type="ARBA" id="ARBA00022516"/>
    </source>
</evidence>
<dbReference type="Pfam" id="PF01148">
    <property type="entry name" value="CTP_transf_1"/>
    <property type="match status" value="1"/>
</dbReference>
<sequence>MFERLIGVFAVGYLLGGLATLWYVRGKSASSARSILGKFYIYVLVGALMLVSIYFYYPFLALAFLIVALGLYEVVVNRKRSVRHLGLSLLLYTTVAAGFMAFAWRIRPEEIMLTYAAAVAMDGFSQISGQLFGKTPWVPKISPSKTWEGFLGGLSLSLLLYWGLQGFEMDRLGFLAFLLLLLAAQAGDLLASVYKRQVGVKDFSRLIPFHGGVLDRFDSFMMAGCVASLWSAWATA</sequence>
<keyword evidence="16" id="KW-0594">Phospholipid biosynthesis</keyword>
<evidence type="ECO:0000256" key="5">
    <source>
        <dbReference type="ARBA" id="ARBA00010185"/>
    </source>
</evidence>
<evidence type="ECO:0000256" key="15">
    <source>
        <dbReference type="ARBA" id="ARBA00023136"/>
    </source>
</evidence>
<protein>
    <recommendedName>
        <fullName evidence="7">Phosphatidate cytidylyltransferase</fullName>
        <ecNumber evidence="6">2.7.7.41</ecNumber>
    </recommendedName>
    <alternativeName>
        <fullName evidence="20">CDP-DAG synthase</fullName>
    </alternativeName>
    <alternativeName>
        <fullName evidence="22">CDP-DG synthase</fullName>
    </alternativeName>
    <alternativeName>
        <fullName evidence="18">CDP-diacylglycerol synthase</fullName>
    </alternativeName>
    <alternativeName>
        <fullName evidence="21">CDP-diglyceride pyrophosphorylase</fullName>
    </alternativeName>
    <alternativeName>
        <fullName evidence="23">CDP-diglyceride synthase</fullName>
    </alternativeName>
    <alternativeName>
        <fullName evidence="19">CTP:phosphatidate cytidylyltransferase</fullName>
    </alternativeName>
</protein>
<evidence type="ECO:0000256" key="3">
    <source>
        <dbReference type="ARBA" id="ARBA00005119"/>
    </source>
</evidence>